<feature type="compositionally biased region" description="Polar residues" evidence="1">
    <location>
        <begin position="222"/>
        <end position="242"/>
    </location>
</feature>
<feature type="region of interest" description="Disordered" evidence="1">
    <location>
        <begin position="87"/>
        <end position="114"/>
    </location>
</feature>
<protein>
    <submittedName>
        <fullName evidence="3">Uncharacterized protein</fullName>
    </submittedName>
</protein>
<feature type="region of interest" description="Disordered" evidence="1">
    <location>
        <begin position="32"/>
        <end position="66"/>
    </location>
</feature>
<reference evidence="3" key="1">
    <citation type="submission" date="2022-11" db="UniProtKB">
        <authorList>
            <consortium name="WormBaseParasite"/>
        </authorList>
    </citation>
    <scope>IDENTIFICATION</scope>
</reference>
<sequence length="242" mass="27085">MLKGLLIFQSNLGQSVLTRCSASDAEVSKILEGRGLDQTPPAETSYSPLSKELTPTTTTSSTTDKLMLGADASAHDLSYDQLRNDESMDLEGSNKSHNRSDDANMKVRRSTRDIKRPKFDDELVESVQLVKSTPRKRHFNERGLHSPESVEEEMRSSRKRAHKSSTSVGPEGLDTKQIFYLSKQPAVVMAESTTKREIKTEPEENTLASDRKKKERLASKTLKPNNPKNFNHSSSSYCSNHK</sequence>
<name>A0A915E6D8_9BILA</name>
<dbReference type="WBParaSite" id="jg3048">
    <property type="protein sequence ID" value="jg3048"/>
    <property type="gene ID" value="jg3048"/>
</dbReference>
<proteinExistence type="predicted"/>
<evidence type="ECO:0000256" key="1">
    <source>
        <dbReference type="SAM" id="MobiDB-lite"/>
    </source>
</evidence>
<evidence type="ECO:0000313" key="3">
    <source>
        <dbReference type="WBParaSite" id="jg3048"/>
    </source>
</evidence>
<feature type="compositionally biased region" description="Basic and acidic residues" evidence="1">
    <location>
        <begin position="193"/>
        <end position="202"/>
    </location>
</feature>
<dbReference type="AlphaFoldDB" id="A0A915E6D8"/>
<accession>A0A915E6D8</accession>
<feature type="compositionally biased region" description="Basic and acidic residues" evidence="1">
    <location>
        <begin position="209"/>
        <end position="218"/>
    </location>
</feature>
<organism evidence="2 3">
    <name type="scientific">Ditylenchus dipsaci</name>
    <dbReference type="NCBI Taxonomy" id="166011"/>
    <lineage>
        <taxon>Eukaryota</taxon>
        <taxon>Metazoa</taxon>
        <taxon>Ecdysozoa</taxon>
        <taxon>Nematoda</taxon>
        <taxon>Chromadorea</taxon>
        <taxon>Rhabditida</taxon>
        <taxon>Tylenchina</taxon>
        <taxon>Tylenchomorpha</taxon>
        <taxon>Sphaerularioidea</taxon>
        <taxon>Anguinidae</taxon>
        <taxon>Anguininae</taxon>
        <taxon>Ditylenchus</taxon>
    </lineage>
</organism>
<feature type="compositionally biased region" description="Low complexity" evidence="1">
    <location>
        <begin position="54"/>
        <end position="63"/>
    </location>
</feature>
<dbReference type="Proteomes" id="UP000887574">
    <property type="component" value="Unplaced"/>
</dbReference>
<feature type="region of interest" description="Disordered" evidence="1">
    <location>
        <begin position="190"/>
        <end position="242"/>
    </location>
</feature>
<evidence type="ECO:0000313" key="2">
    <source>
        <dbReference type="Proteomes" id="UP000887574"/>
    </source>
</evidence>
<feature type="region of interest" description="Disordered" evidence="1">
    <location>
        <begin position="134"/>
        <end position="172"/>
    </location>
</feature>
<keyword evidence="2" id="KW-1185">Reference proteome</keyword>